<dbReference type="OrthoDB" id="3782725at2"/>
<sequence length="347" mass="38087">MSTPAPGASDRVVFSSREFLKLLEVHDLTGSWGWTFASDDHVWSPGLFRLLGLAPGATRPSYAALLAMVHPEDRPALETDAQVRRDGVLRDHTVRVIRPDGSLRVLSCRGEIYHHPDGRPLAAAGTVLDVTDRERLAGVQEEERRRRRALFEQTQSWTHASLYAQAQRVGSQELLLLTGVTQEAFRHDCTLVVAPDDRERTRDHVRAMMQAGRPFVTDKLLLLAGGGQGRFRFAYAPVRDSRDTLVTWATMASRLEGPMTAPMDAVVQRGLESGIAGRHLAAARALLGWSMQDLAAASGLSLSSIRRLEDDGDGPTTRTRRAAIAALREAGVVFMLTHGNAIAVYRA</sequence>
<dbReference type="PANTHER" id="PTHR43304:SF1">
    <property type="entry name" value="PAC DOMAIN-CONTAINING PROTEIN"/>
    <property type="match status" value="1"/>
</dbReference>
<proteinExistence type="predicted"/>
<evidence type="ECO:0000256" key="5">
    <source>
        <dbReference type="ARBA" id="ARBA00022777"/>
    </source>
</evidence>
<evidence type="ECO:0000256" key="1">
    <source>
        <dbReference type="ARBA" id="ARBA00000085"/>
    </source>
</evidence>
<feature type="domain" description="PAC" evidence="6">
    <location>
        <begin position="90"/>
        <end position="142"/>
    </location>
</feature>
<evidence type="ECO:0000259" key="7">
    <source>
        <dbReference type="PROSITE" id="PS50943"/>
    </source>
</evidence>
<organism evidence="8 9">
    <name type="scientific">Methylobacterium terrae</name>
    <dbReference type="NCBI Taxonomy" id="2202827"/>
    <lineage>
        <taxon>Bacteria</taxon>
        <taxon>Pseudomonadati</taxon>
        <taxon>Pseudomonadota</taxon>
        <taxon>Alphaproteobacteria</taxon>
        <taxon>Hyphomicrobiales</taxon>
        <taxon>Methylobacteriaceae</taxon>
        <taxon>Methylobacterium</taxon>
    </lineage>
</organism>
<evidence type="ECO:0000256" key="4">
    <source>
        <dbReference type="ARBA" id="ARBA00022679"/>
    </source>
</evidence>
<keyword evidence="9" id="KW-1185">Reference proteome</keyword>
<dbReference type="EMBL" id="CP029553">
    <property type="protein sequence ID" value="AWN48474.1"/>
    <property type="molecule type" value="Genomic_DNA"/>
</dbReference>
<dbReference type="Proteomes" id="UP000245444">
    <property type="component" value="Chromosome"/>
</dbReference>
<dbReference type="InterPro" id="IPR010982">
    <property type="entry name" value="Lambda_DNA-bd_dom_sf"/>
</dbReference>
<keyword evidence="3" id="KW-0597">Phosphoprotein</keyword>
<dbReference type="EC" id="2.7.13.3" evidence="2"/>
<dbReference type="Pfam" id="PF08447">
    <property type="entry name" value="PAS_3"/>
    <property type="match status" value="1"/>
</dbReference>
<evidence type="ECO:0000256" key="3">
    <source>
        <dbReference type="ARBA" id="ARBA00022553"/>
    </source>
</evidence>
<dbReference type="SUPFAM" id="SSF47413">
    <property type="entry name" value="lambda repressor-like DNA-binding domains"/>
    <property type="match status" value="1"/>
</dbReference>
<name>A0A2U8WQB3_9HYPH</name>
<dbReference type="Pfam" id="PF01381">
    <property type="entry name" value="HTH_3"/>
    <property type="match status" value="1"/>
</dbReference>
<dbReference type="RefSeq" id="WP_109960763.1">
    <property type="nucleotide sequence ID" value="NZ_CP029553.1"/>
</dbReference>
<evidence type="ECO:0000259" key="6">
    <source>
        <dbReference type="PROSITE" id="PS50113"/>
    </source>
</evidence>
<dbReference type="GO" id="GO:0004673">
    <property type="term" value="F:protein histidine kinase activity"/>
    <property type="evidence" value="ECO:0007669"/>
    <property type="project" value="UniProtKB-EC"/>
</dbReference>
<keyword evidence="4" id="KW-0808">Transferase</keyword>
<dbReference type="Gene3D" id="3.30.450.20">
    <property type="entry name" value="PAS domain"/>
    <property type="match status" value="1"/>
</dbReference>
<dbReference type="GO" id="GO:0003677">
    <property type="term" value="F:DNA binding"/>
    <property type="evidence" value="ECO:0007669"/>
    <property type="project" value="InterPro"/>
</dbReference>
<gene>
    <name evidence="8" type="ORF">DK419_20700</name>
</gene>
<dbReference type="InterPro" id="IPR000700">
    <property type="entry name" value="PAS-assoc_C"/>
</dbReference>
<evidence type="ECO:0000256" key="2">
    <source>
        <dbReference type="ARBA" id="ARBA00012438"/>
    </source>
</evidence>
<evidence type="ECO:0000313" key="9">
    <source>
        <dbReference type="Proteomes" id="UP000245444"/>
    </source>
</evidence>
<comment type="catalytic activity">
    <reaction evidence="1">
        <text>ATP + protein L-histidine = ADP + protein N-phospho-L-histidine.</text>
        <dbReference type="EC" id="2.7.13.3"/>
    </reaction>
</comment>
<dbReference type="CDD" id="cd00093">
    <property type="entry name" value="HTH_XRE"/>
    <property type="match status" value="1"/>
</dbReference>
<dbReference type="InterPro" id="IPR013655">
    <property type="entry name" value="PAS_fold_3"/>
</dbReference>
<accession>A0A2U8WQB3</accession>
<dbReference type="PROSITE" id="PS50113">
    <property type="entry name" value="PAC"/>
    <property type="match status" value="1"/>
</dbReference>
<evidence type="ECO:0000313" key="8">
    <source>
        <dbReference type="EMBL" id="AWN48474.1"/>
    </source>
</evidence>
<dbReference type="KEGG" id="mtea:DK419_20700"/>
<dbReference type="Gene3D" id="2.10.70.100">
    <property type="match status" value="1"/>
</dbReference>
<keyword evidence="5 8" id="KW-0418">Kinase</keyword>
<feature type="domain" description="HTH cro/C1-type" evidence="7">
    <location>
        <begin position="280"/>
        <end position="309"/>
    </location>
</feature>
<dbReference type="InterPro" id="IPR035965">
    <property type="entry name" value="PAS-like_dom_sf"/>
</dbReference>
<reference evidence="8 9" key="1">
    <citation type="submission" date="2018-05" db="EMBL/GenBank/DDBJ databases">
        <title>Complete Genome Sequence of Methylobacterium sp. 17Sr1-28.</title>
        <authorList>
            <person name="Srinivasan S."/>
        </authorList>
    </citation>
    <scope>NUCLEOTIDE SEQUENCE [LARGE SCALE GENOMIC DNA]</scope>
    <source>
        <strain evidence="8 9">17Sr1-28</strain>
    </source>
</reference>
<dbReference type="InterPro" id="IPR001387">
    <property type="entry name" value="Cro/C1-type_HTH"/>
</dbReference>
<dbReference type="SUPFAM" id="SSF55785">
    <property type="entry name" value="PYP-like sensor domain (PAS domain)"/>
    <property type="match status" value="2"/>
</dbReference>
<protein>
    <recommendedName>
        <fullName evidence="2">histidine kinase</fullName>
        <ecNumber evidence="2">2.7.13.3</ecNumber>
    </recommendedName>
</protein>
<dbReference type="PROSITE" id="PS50943">
    <property type="entry name" value="HTH_CROC1"/>
    <property type="match status" value="1"/>
</dbReference>
<dbReference type="Gene3D" id="1.10.260.40">
    <property type="entry name" value="lambda repressor-like DNA-binding domains"/>
    <property type="match status" value="1"/>
</dbReference>
<dbReference type="InterPro" id="IPR052162">
    <property type="entry name" value="Sensor_kinase/Photoreceptor"/>
</dbReference>
<dbReference type="PANTHER" id="PTHR43304">
    <property type="entry name" value="PHYTOCHROME-LIKE PROTEIN CPH1"/>
    <property type="match status" value="1"/>
</dbReference>
<dbReference type="AlphaFoldDB" id="A0A2U8WQB3"/>